<feature type="compositionally biased region" description="Basic and acidic residues" evidence="1">
    <location>
        <begin position="36"/>
        <end position="46"/>
    </location>
</feature>
<feature type="region of interest" description="Disordered" evidence="1">
    <location>
        <begin position="14"/>
        <end position="122"/>
    </location>
</feature>
<evidence type="ECO:0000313" key="3">
    <source>
        <dbReference type="Proteomes" id="UP000271087"/>
    </source>
</evidence>
<dbReference type="AlphaFoldDB" id="A0A182EK37"/>
<dbReference type="Proteomes" id="UP000271087">
    <property type="component" value="Unassembled WGS sequence"/>
</dbReference>
<keyword evidence="3" id="KW-1185">Reference proteome</keyword>
<gene>
    <name evidence="2" type="ORF">NOO_LOCUS8472</name>
</gene>
<evidence type="ECO:0000313" key="2">
    <source>
        <dbReference type="EMBL" id="VDK89396.1"/>
    </source>
</evidence>
<reference evidence="2 3" key="2">
    <citation type="submission" date="2018-08" db="EMBL/GenBank/DDBJ databases">
        <authorList>
            <person name="Laetsch R D."/>
            <person name="Stevens L."/>
            <person name="Kumar S."/>
            <person name="Blaxter L. M."/>
        </authorList>
    </citation>
    <scope>NUCLEOTIDE SEQUENCE [LARGE SCALE GENOMIC DNA]</scope>
</reference>
<accession>A0A182EK37</accession>
<protein>
    <submittedName>
        <fullName evidence="4">Glycine-rich cell wall structural protein 1.8-like</fullName>
    </submittedName>
</protein>
<organism evidence="4">
    <name type="scientific">Onchocerca ochengi</name>
    <name type="common">Filarial nematode worm</name>
    <dbReference type="NCBI Taxonomy" id="42157"/>
    <lineage>
        <taxon>Eukaryota</taxon>
        <taxon>Metazoa</taxon>
        <taxon>Ecdysozoa</taxon>
        <taxon>Nematoda</taxon>
        <taxon>Chromadorea</taxon>
        <taxon>Rhabditida</taxon>
        <taxon>Spirurina</taxon>
        <taxon>Spiruromorpha</taxon>
        <taxon>Filarioidea</taxon>
        <taxon>Onchocercidae</taxon>
        <taxon>Onchocerca</taxon>
    </lineage>
</organism>
<dbReference type="EMBL" id="UYRW01003558">
    <property type="protein sequence ID" value="VDK89396.1"/>
    <property type="molecule type" value="Genomic_DNA"/>
</dbReference>
<feature type="compositionally biased region" description="Gly residues" evidence="1">
    <location>
        <begin position="99"/>
        <end position="110"/>
    </location>
</feature>
<dbReference type="WBParaSite" id="nOo.2.0.1.t08472-RA">
    <property type="protein sequence ID" value="nOo.2.0.1.t08472-RA"/>
    <property type="gene ID" value="nOo.2.0.1.g08472"/>
</dbReference>
<sequence length="122" mass="12077">MLAVIVVDTVPQGYHRPASAKTGVGRIGGGAGPPGRRYEQDGRDGGDFSADSSEIYGPRGKGDGRGDSYGGVGQGGGSAGRGGGYRGAGRDGKGYGDTARGGGKGFGHAGQGEVPYGRPDFD</sequence>
<name>A0A182EK37_ONCOC</name>
<proteinExistence type="predicted"/>
<evidence type="ECO:0000313" key="4">
    <source>
        <dbReference type="WBParaSite" id="nOo.2.0.1.t08472-RA"/>
    </source>
</evidence>
<feature type="compositionally biased region" description="Gly residues" evidence="1">
    <location>
        <begin position="67"/>
        <end position="87"/>
    </location>
</feature>
<reference evidence="4" key="1">
    <citation type="submission" date="2016-06" db="UniProtKB">
        <authorList>
            <consortium name="WormBaseParasite"/>
        </authorList>
    </citation>
    <scope>IDENTIFICATION</scope>
</reference>
<evidence type="ECO:0000256" key="1">
    <source>
        <dbReference type="SAM" id="MobiDB-lite"/>
    </source>
</evidence>